<name>A0A0A9G7Z5_ARUDO</name>
<evidence type="ECO:0000313" key="2">
    <source>
        <dbReference type="EMBL" id="JAE18646.1"/>
    </source>
</evidence>
<reference evidence="2" key="1">
    <citation type="submission" date="2014-09" db="EMBL/GenBank/DDBJ databases">
        <authorList>
            <person name="Magalhaes I.L.F."/>
            <person name="Oliveira U."/>
            <person name="Santos F.R."/>
            <person name="Vidigal T.H.D.A."/>
            <person name="Brescovit A.D."/>
            <person name="Santos A.J."/>
        </authorList>
    </citation>
    <scope>NUCLEOTIDE SEQUENCE</scope>
    <source>
        <tissue evidence="2">Shoot tissue taken approximately 20 cm above the soil surface</tissue>
    </source>
</reference>
<accession>A0A0A9G7Z5</accession>
<dbReference type="EMBL" id="GBRH01179250">
    <property type="protein sequence ID" value="JAE18646.1"/>
    <property type="molecule type" value="Transcribed_RNA"/>
</dbReference>
<organism evidence="2">
    <name type="scientific">Arundo donax</name>
    <name type="common">Giant reed</name>
    <name type="synonym">Donax arundinaceus</name>
    <dbReference type="NCBI Taxonomy" id="35708"/>
    <lineage>
        <taxon>Eukaryota</taxon>
        <taxon>Viridiplantae</taxon>
        <taxon>Streptophyta</taxon>
        <taxon>Embryophyta</taxon>
        <taxon>Tracheophyta</taxon>
        <taxon>Spermatophyta</taxon>
        <taxon>Magnoliopsida</taxon>
        <taxon>Liliopsida</taxon>
        <taxon>Poales</taxon>
        <taxon>Poaceae</taxon>
        <taxon>PACMAD clade</taxon>
        <taxon>Arundinoideae</taxon>
        <taxon>Arundineae</taxon>
        <taxon>Arundo</taxon>
    </lineage>
</organism>
<sequence>MRTRVRSGSARRWPAAATSGRGSWAARGWRRTARTPSATTETGRTRRMTKVTTRRVTTMTTPPPMRRRGRR</sequence>
<reference evidence="2" key="2">
    <citation type="journal article" date="2015" name="Data Brief">
        <title>Shoot transcriptome of the giant reed, Arundo donax.</title>
        <authorList>
            <person name="Barrero R.A."/>
            <person name="Guerrero F.D."/>
            <person name="Moolhuijzen P."/>
            <person name="Goolsby J.A."/>
            <person name="Tidwell J."/>
            <person name="Bellgard S.E."/>
            <person name="Bellgard M.I."/>
        </authorList>
    </citation>
    <scope>NUCLEOTIDE SEQUENCE</scope>
    <source>
        <tissue evidence="2">Shoot tissue taken approximately 20 cm above the soil surface</tissue>
    </source>
</reference>
<dbReference type="AlphaFoldDB" id="A0A0A9G7Z5"/>
<evidence type="ECO:0000256" key="1">
    <source>
        <dbReference type="SAM" id="MobiDB-lite"/>
    </source>
</evidence>
<proteinExistence type="predicted"/>
<feature type="region of interest" description="Disordered" evidence="1">
    <location>
        <begin position="1"/>
        <end position="71"/>
    </location>
</feature>
<protein>
    <submittedName>
        <fullName evidence="2">Uncharacterized protein</fullName>
    </submittedName>
</protein>